<feature type="region of interest" description="Disordered" evidence="1">
    <location>
        <begin position="1"/>
        <end position="55"/>
    </location>
</feature>
<gene>
    <name evidence="2" type="ORF">DPMN_012985</name>
</gene>
<dbReference type="Proteomes" id="UP000828390">
    <property type="component" value="Unassembled WGS sequence"/>
</dbReference>
<evidence type="ECO:0000313" key="3">
    <source>
        <dbReference type="Proteomes" id="UP000828390"/>
    </source>
</evidence>
<protein>
    <submittedName>
        <fullName evidence="2">Uncharacterized protein</fullName>
    </submittedName>
</protein>
<accession>A0A9D4N715</accession>
<evidence type="ECO:0000256" key="1">
    <source>
        <dbReference type="SAM" id="MobiDB-lite"/>
    </source>
</evidence>
<sequence>MGSERDGPAISTRELGSPTRSARPPLHPHSARIRPAFRPRELVTRPAQQGPRDQP</sequence>
<evidence type="ECO:0000313" key="2">
    <source>
        <dbReference type="EMBL" id="KAH3888940.1"/>
    </source>
</evidence>
<organism evidence="2 3">
    <name type="scientific">Dreissena polymorpha</name>
    <name type="common">Zebra mussel</name>
    <name type="synonym">Mytilus polymorpha</name>
    <dbReference type="NCBI Taxonomy" id="45954"/>
    <lineage>
        <taxon>Eukaryota</taxon>
        <taxon>Metazoa</taxon>
        <taxon>Spiralia</taxon>
        <taxon>Lophotrochozoa</taxon>
        <taxon>Mollusca</taxon>
        <taxon>Bivalvia</taxon>
        <taxon>Autobranchia</taxon>
        <taxon>Heteroconchia</taxon>
        <taxon>Euheterodonta</taxon>
        <taxon>Imparidentia</taxon>
        <taxon>Neoheterodontei</taxon>
        <taxon>Myida</taxon>
        <taxon>Dreissenoidea</taxon>
        <taxon>Dreissenidae</taxon>
        <taxon>Dreissena</taxon>
    </lineage>
</organism>
<reference evidence="2" key="1">
    <citation type="journal article" date="2019" name="bioRxiv">
        <title>The Genome of the Zebra Mussel, Dreissena polymorpha: A Resource for Invasive Species Research.</title>
        <authorList>
            <person name="McCartney M.A."/>
            <person name="Auch B."/>
            <person name="Kono T."/>
            <person name="Mallez S."/>
            <person name="Zhang Y."/>
            <person name="Obille A."/>
            <person name="Becker A."/>
            <person name="Abrahante J.E."/>
            <person name="Garbe J."/>
            <person name="Badalamenti J.P."/>
            <person name="Herman A."/>
            <person name="Mangelson H."/>
            <person name="Liachko I."/>
            <person name="Sullivan S."/>
            <person name="Sone E.D."/>
            <person name="Koren S."/>
            <person name="Silverstein K.A.T."/>
            <person name="Beckman K.B."/>
            <person name="Gohl D.M."/>
        </authorList>
    </citation>
    <scope>NUCLEOTIDE SEQUENCE</scope>
    <source>
        <strain evidence="2">Duluth1</strain>
        <tissue evidence="2">Whole animal</tissue>
    </source>
</reference>
<keyword evidence="3" id="KW-1185">Reference proteome</keyword>
<comment type="caution">
    <text evidence="2">The sequence shown here is derived from an EMBL/GenBank/DDBJ whole genome shotgun (WGS) entry which is preliminary data.</text>
</comment>
<proteinExistence type="predicted"/>
<reference evidence="2" key="2">
    <citation type="submission" date="2020-11" db="EMBL/GenBank/DDBJ databases">
        <authorList>
            <person name="McCartney M.A."/>
            <person name="Auch B."/>
            <person name="Kono T."/>
            <person name="Mallez S."/>
            <person name="Becker A."/>
            <person name="Gohl D.M."/>
            <person name="Silverstein K.A.T."/>
            <person name="Koren S."/>
            <person name="Bechman K.B."/>
            <person name="Herman A."/>
            <person name="Abrahante J.E."/>
            <person name="Garbe J."/>
        </authorList>
    </citation>
    <scope>NUCLEOTIDE SEQUENCE</scope>
    <source>
        <strain evidence="2">Duluth1</strain>
        <tissue evidence="2">Whole animal</tissue>
    </source>
</reference>
<name>A0A9D4N715_DREPO</name>
<dbReference type="AlphaFoldDB" id="A0A9D4N715"/>
<dbReference type="EMBL" id="JAIWYP010000001">
    <property type="protein sequence ID" value="KAH3888940.1"/>
    <property type="molecule type" value="Genomic_DNA"/>
</dbReference>